<feature type="chain" id="PRO_5045596284" description="Glycine zipper family protein" evidence="1">
    <location>
        <begin position="25"/>
        <end position="258"/>
    </location>
</feature>
<comment type="caution">
    <text evidence="2">The sequence shown here is derived from an EMBL/GenBank/DDBJ whole genome shotgun (WGS) entry which is preliminary data.</text>
</comment>
<evidence type="ECO:0000256" key="1">
    <source>
        <dbReference type="SAM" id="SignalP"/>
    </source>
</evidence>
<dbReference type="RefSeq" id="WP_183672197.1">
    <property type="nucleotide sequence ID" value="NZ_BMPB01000015.1"/>
</dbReference>
<evidence type="ECO:0000313" key="2">
    <source>
        <dbReference type="EMBL" id="MBB4624602.1"/>
    </source>
</evidence>
<sequence length="258" mass="28488">MKKSYYLLTSLLITAILFSCQSIFDQESKVSNNPQDYIGQLHNEGMDYILNEIIKLPKTKSGTKFFDIQYIKKTTISFMKKKELLNKQITKSAYNDTFPDSLNFSDVPISNLQKDYLIRLIDILTVPKEADIKTVTNNIIELENEILQNNNLGENECFPILCGCSVARYSAIYWNENLEKWRVNILGINKSQQKTITTKSGDPEEGFWDGVWDIAKEDAIGAALGALGGASIGGIGAGPGAIGGGCIASGTEAAHKIF</sequence>
<accession>A0ABR6KSW9</accession>
<keyword evidence="1" id="KW-0732">Signal</keyword>
<protein>
    <recommendedName>
        <fullName evidence="4">Glycine zipper family protein</fullName>
    </recommendedName>
</protein>
<dbReference type="EMBL" id="JACHOC010000011">
    <property type="protein sequence ID" value="MBB4624602.1"/>
    <property type="molecule type" value="Genomic_DNA"/>
</dbReference>
<feature type="signal peptide" evidence="1">
    <location>
        <begin position="1"/>
        <end position="24"/>
    </location>
</feature>
<evidence type="ECO:0000313" key="3">
    <source>
        <dbReference type="Proteomes" id="UP000533637"/>
    </source>
</evidence>
<dbReference type="PROSITE" id="PS51257">
    <property type="entry name" value="PROKAR_LIPOPROTEIN"/>
    <property type="match status" value="1"/>
</dbReference>
<evidence type="ECO:0008006" key="4">
    <source>
        <dbReference type="Google" id="ProtNLM"/>
    </source>
</evidence>
<proteinExistence type="predicted"/>
<name>A0ABR6KSW9_9BACT</name>
<keyword evidence="3" id="KW-1185">Reference proteome</keyword>
<organism evidence="2 3">
    <name type="scientific">Parabacteroides faecis</name>
    <dbReference type="NCBI Taxonomy" id="1217282"/>
    <lineage>
        <taxon>Bacteria</taxon>
        <taxon>Pseudomonadati</taxon>
        <taxon>Bacteroidota</taxon>
        <taxon>Bacteroidia</taxon>
        <taxon>Bacteroidales</taxon>
        <taxon>Tannerellaceae</taxon>
        <taxon>Parabacteroides</taxon>
    </lineage>
</organism>
<dbReference type="Proteomes" id="UP000533637">
    <property type="component" value="Unassembled WGS sequence"/>
</dbReference>
<reference evidence="2 3" key="1">
    <citation type="submission" date="2020-08" db="EMBL/GenBank/DDBJ databases">
        <title>Genomic Encyclopedia of Type Strains, Phase IV (KMG-IV): sequencing the most valuable type-strain genomes for metagenomic binning, comparative biology and taxonomic classification.</title>
        <authorList>
            <person name="Goeker M."/>
        </authorList>
    </citation>
    <scope>NUCLEOTIDE SEQUENCE [LARGE SCALE GENOMIC DNA]</scope>
    <source>
        <strain evidence="2 3">DSM 102983</strain>
    </source>
</reference>
<gene>
    <name evidence="2" type="ORF">GGQ57_004546</name>
</gene>